<protein>
    <submittedName>
        <fullName evidence="2">Uncharacterized protein</fullName>
    </submittedName>
</protein>
<feature type="region of interest" description="Disordered" evidence="1">
    <location>
        <begin position="1"/>
        <end position="34"/>
    </location>
</feature>
<dbReference type="EMBL" id="JAHMHQ010000002">
    <property type="protein sequence ID" value="KAK1654659.1"/>
    <property type="molecule type" value="Genomic_DNA"/>
</dbReference>
<evidence type="ECO:0000256" key="1">
    <source>
        <dbReference type="SAM" id="MobiDB-lite"/>
    </source>
</evidence>
<comment type="caution">
    <text evidence="2">The sequence shown here is derived from an EMBL/GenBank/DDBJ whole genome shotgun (WGS) entry which is preliminary data.</text>
</comment>
<proteinExistence type="predicted"/>
<feature type="region of interest" description="Disordered" evidence="1">
    <location>
        <begin position="119"/>
        <end position="149"/>
    </location>
</feature>
<name>A0AAJ0A233_9PEZI</name>
<dbReference type="AlphaFoldDB" id="A0AAJ0A233"/>
<accession>A0AAJ0A233</accession>
<gene>
    <name evidence="2" type="ORF">BDP81DRAFT_86643</name>
</gene>
<keyword evidence="3" id="KW-1185">Reference proteome</keyword>
<dbReference type="GeneID" id="85481270"/>
<dbReference type="Proteomes" id="UP001243989">
    <property type="component" value="Unassembled WGS sequence"/>
</dbReference>
<dbReference type="RefSeq" id="XP_060450703.1">
    <property type="nucleotide sequence ID" value="XM_060596408.1"/>
</dbReference>
<reference evidence="2" key="1">
    <citation type="submission" date="2021-06" db="EMBL/GenBank/DDBJ databases">
        <title>Comparative genomics, transcriptomics and evolutionary studies reveal genomic signatures of adaptation to plant cell wall in hemibiotrophic fungi.</title>
        <authorList>
            <consortium name="DOE Joint Genome Institute"/>
            <person name="Baroncelli R."/>
            <person name="Diaz J.F."/>
            <person name="Benocci T."/>
            <person name="Peng M."/>
            <person name="Battaglia E."/>
            <person name="Haridas S."/>
            <person name="Andreopoulos W."/>
            <person name="Labutti K."/>
            <person name="Pangilinan J."/>
            <person name="Floch G.L."/>
            <person name="Makela M.R."/>
            <person name="Henrissat B."/>
            <person name="Grigoriev I.V."/>
            <person name="Crouch J.A."/>
            <person name="De Vries R.P."/>
            <person name="Sukno S.A."/>
            <person name="Thon M.R."/>
        </authorList>
    </citation>
    <scope>NUCLEOTIDE SEQUENCE</scope>
    <source>
        <strain evidence="2">CBS 102054</strain>
    </source>
</reference>
<organism evidence="2 3">
    <name type="scientific">Colletotrichum phormii</name>
    <dbReference type="NCBI Taxonomy" id="359342"/>
    <lineage>
        <taxon>Eukaryota</taxon>
        <taxon>Fungi</taxon>
        <taxon>Dikarya</taxon>
        <taxon>Ascomycota</taxon>
        <taxon>Pezizomycotina</taxon>
        <taxon>Sordariomycetes</taxon>
        <taxon>Hypocreomycetidae</taxon>
        <taxon>Glomerellales</taxon>
        <taxon>Glomerellaceae</taxon>
        <taxon>Colletotrichum</taxon>
        <taxon>Colletotrichum acutatum species complex</taxon>
    </lineage>
</organism>
<sequence>MHSSTLLGASTSSPPLTQRNLPQTSERLRTPRSNSNTYLPRYCLLYGYYSARLRPVPSLSHDQPQWLHYQFARGLYCTDEGIQQCWRPLCPTGYAPMNRLNARLLAPARRGGNRALSTRVFEPSDSDSEPTSTARIQFGHSPRLPSRGHETKIVSLRTMAKETAVVFVLNL</sequence>
<evidence type="ECO:0000313" key="3">
    <source>
        <dbReference type="Proteomes" id="UP001243989"/>
    </source>
</evidence>
<evidence type="ECO:0000313" key="2">
    <source>
        <dbReference type="EMBL" id="KAK1654659.1"/>
    </source>
</evidence>